<dbReference type="RefSeq" id="WP_251948281.1">
    <property type="nucleotide sequence ID" value="NZ_CP080572.1"/>
</dbReference>
<dbReference type="AlphaFoldDB" id="A0A9E7SC01"/>
<dbReference type="EMBL" id="CP080572">
    <property type="protein sequence ID" value="USG99438.1"/>
    <property type="molecule type" value="Genomic_DNA"/>
</dbReference>
<dbReference type="Gene3D" id="3.10.530.10">
    <property type="entry name" value="CPE0013-like"/>
    <property type="match status" value="1"/>
</dbReference>
<evidence type="ECO:0000313" key="1">
    <source>
        <dbReference type="EMBL" id="USG99438.1"/>
    </source>
</evidence>
<dbReference type="SUPFAM" id="SSF53706">
    <property type="entry name" value="Formate dehydrogenase/DMSO reductase, domains 1-3"/>
    <property type="match status" value="1"/>
</dbReference>
<dbReference type="PANTHER" id="PTHR39450">
    <property type="entry name" value="MOLYBDOPTERIN OXIDOREDUCTASE, 4FE-4S CLUSTER-BINDING SUBUNIT"/>
    <property type="match status" value="1"/>
</dbReference>
<dbReference type="GeneID" id="72778260"/>
<dbReference type="Pfam" id="PF07892">
    <property type="entry name" value="DUF1667"/>
    <property type="match status" value="1"/>
</dbReference>
<protein>
    <submittedName>
        <fullName evidence="1">DUF1667 domain-containing protein</fullName>
    </submittedName>
</protein>
<dbReference type="InterPro" id="IPR036593">
    <property type="entry name" value="CPE0013-like_sf"/>
</dbReference>
<accession>A0A9E7SC01</accession>
<keyword evidence="2" id="KW-1185">Reference proteome</keyword>
<dbReference type="SUPFAM" id="SSF160148">
    <property type="entry name" value="CPE0013-like"/>
    <property type="match status" value="1"/>
</dbReference>
<evidence type="ECO:0000313" key="2">
    <source>
        <dbReference type="Proteomes" id="UP001056425"/>
    </source>
</evidence>
<dbReference type="Proteomes" id="UP001056425">
    <property type="component" value="Chromosome"/>
</dbReference>
<dbReference type="InterPro" id="IPR012460">
    <property type="entry name" value="DUF1667"/>
</dbReference>
<dbReference type="PANTHER" id="PTHR39450:SF1">
    <property type="entry name" value="DUF1667 DOMAIN-CONTAINING PROTEIN"/>
    <property type="match status" value="1"/>
</dbReference>
<proteinExistence type="predicted"/>
<dbReference type="KEGG" id="thei:K1720_07895"/>
<name>A0A9E7SC01_9EURY</name>
<organism evidence="1 2">
    <name type="scientific">Thermococcus argininiproducens</name>
    <dbReference type="NCBI Taxonomy" id="2866384"/>
    <lineage>
        <taxon>Archaea</taxon>
        <taxon>Methanobacteriati</taxon>
        <taxon>Methanobacteriota</taxon>
        <taxon>Thermococci</taxon>
        <taxon>Thermococcales</taxon>
        <taxon>Thermococcaceae</taxon>
        <taxon>Thermococcus</taxon>
    </lineage>
</organism>
<sequence length="120" mass="13448">MRHRLTCIVCPLGCLIEVKVKNERVTEVIGYKCPRGREWAINEIINPKRIVMSVVKVKNGKLPTVSVKTTKPIPKEKIPELMKVLAQIEVKAPVRVGQVILESPLNLETKIVATRDVESA</sequence>
<reference evidence="1 2" key="1">
    <citation type="submission" date="2021-08" db="EMBL/GenBank/DDBJ databases">
        <title>Thermococcus onnuriiensis IOH2.</title>
        <authorList>
            <person name="Park Y.-J."/>
        </authorList>
    </citation>
    <scope>NUCLEOTIDE SEQUENCE [LARGE SCALE GENOMIC DNA]</scope>
    <source>
        <strain evidence="1 2">IOH2</strain>
    </source>
</reference>
<gene>
    <name evidence="1" type="ORF">K1720_07895</name>
</gene>